<gene>
    <name evidence="2" type="ORF">Taro_042290</name>
</gene>
<feature type="compositionally biased region" description="Polar residues" evidence="1">
    <location>
        <begin position="394"/>
        <end position="409"/>
    </location>
</feature>
<evidence type="ECO:0000256" key="1">
    <source>
        <dbReference type="SAM" id="MobiDB-lite"/>
    </source>
</evidence>
<feature type="region of interest" description="Disordered" evidence="1">
    <location>
        <begin position="98"/>
        <end position="123"/>
    </location>
</feature>
<accession>A0A843WSD9</accession>
<organism evidence="2 3">
    <name type="scientific">Colocasia esculenta</name>
    <name type="common">Wild taro</name>
    <name type="synonym">Arum esculentum</name>
    <dbReference type="NCBI Taxonomy" id="4460"/>
    <lineage>
        <taxon>Eukaryota</taxon>
        <taxon>Viridiplantae</taxon>
        <taxon>Streptophyta</taxon>
        <taxon>Embryophyta</taxon>
        <taxon>Tracheophyta</taxon>
        <taxon>Spermatophyta</taxon>
        <taxon>Magnoliopsida</taxon>
        <taxon>Liliopsida</taxon>
        <taxon>Araceae</taxon>
        <taxon>Aroideae</taxon>
        <taxon>Colocasieae</taxon>
        <taxon>Colocasia</taxon>
    </lineage>
</organism>
<sequence length="422" mass="47033">MASRADLPIPESQAIIMIENNTTPLLKSILMLSEFPSFTHLYNRARVVQNQIKDSSLLPFFEGKPKGRKAPATPTTKGVIVNESINVCSQPLRPPNKPSTFTSTCNPHQFPSQPSRPYSAVPPPSGYTCPGLKRSHYSALPESLGDIFFALMSCDAIQRPPQKEVVHPRADTSKYYPYHRAPGHEIHNCFTFHDWVYDMNDQGRINWDDVKVAIAKSRLTRRDLGIVQNPLPNHQTNNKMSTSKFQEKVNTMTHQEPWVGPIQPGTRELVIEELSELESEEEEEAAEIVEVCEVQGHPRAVFLPGSHSPLPQLHAPVSLKLPIGTGDWLEDRGMCGVAESREETPWRGAIPVGARGGFGVNWEIAGGVEAEELGVNIACRQAHQPGYRRPDPLPSTSSYKEVMKNQWSPMGQGKSDEHPPYE</sequence>
<feature type="region of interest" description="Disordered" evidence="1">
    <location>
        <begin position="383"/>
        <end position="422"/>
    </location>
</feature>
<name>A0A843WSD9_COLES</name>
<keyword evidence="3" id="KW-1185">Reference proteome</keyword>
<reference evidence="2" key="1">
    <citation type="submission" date="2017-07" db="EMBL/GenBank/DDBJ databases">
        <title>Taro Niue Genome Assembly and Annotation.</title>
        <authorList>
            <person name="Atibalentja N."/>
            <person name="Keating K."/>
            <person name="Fields C.J."/>
        </authorList>
    </citation>
    <scope>NUCLEOTIDE SEQUENCE</scope>
    <source>
        <strain evidence="2">Niue_2</strain>
        <tissue evidence="2">Leaf</tissue>
    </source>
</reference>
<evidence type="ECO:0000313" key="3">
    <source>
        <dbReference type="Proteomes" id="UP000652761"/>
    </source>
</evidence>
<dbReference type="EMBL" id="NMUH01004370">
    <property type="protein sequence ID" value="MQM09418.1"/>
    <property type="molecule type" value="Genomic_DNA"/>
</dbReference>
<dbReference type="AlphaFoldDB" id="A0A843WSD9"/>
<comment type="caution">
    <text evidence="2">The sequence shown here is derived from an EMBL/GenBank/DDBJ whole genome shotgun (WGS) entry which is preliminary data.</text>
</comment>
<feature type="compositionally biased region" description="Polar residues" evidence="1">
    <location>
        <begin position="98"/>
        <end position="116"/>
    </location>
</feature>
<proteinExistence type="predicted"/>
<dbReference type="Proteomes" id="UP000652761">
    <property type="component" value="Unassembled WGS sequence"/>
</dbReference>
<protein>
    <submittedName>
        <fullName evidence="2">Uncharacterized protein</fullName>
    </submittedName>
</protein>
<evidence type="ECO:0000313" key="2">
    <source>
        <dbReference type="EMBL" id="MQM09418.1"/>
    </source>
</evidence>